<dbReference type="SMART" id="SM00354">
    <property type="entry name" value="HTH_LACI"/>
    <property type="match status" value="1"/>
</dbReference>
<dbReference type="Proteomes" id="UP000199671">
    <property type="component" value="Unassembled WGS sequence"/>
</dbReference>
<keyword evidence="3" id="KW-0804">Transcription</keyword>
<evidence type="ECO:0000313" key="5">
    <source>
        <dbReference type="EMBL" id="SDM32003.1"/>
    </source>
</evidence>
<proteinExistence type="predicted"/>
<protein>
    <submittedName>
        <fullName evidence="5">Transcriptional regulator, LacI family</fullName>
    </submittedName>
</protein>
<dbReference type="OrthoDB" id="3510266at2"/>
<organism evidence="5 6">
    <name type="scientific">Actinomyces ruminicola</name>
    <dbReference type="NCBI Taxonomy" id="332524"/>
    <lineage>
        <taxon>Bacteria</taxon>
        <taxon>Bacillati</taxon>
        <taxon>Actinomycetota</taxon>
        <taxon>Actinomycetes</taxon>
        <taxon>Actinomycetales</taxon>
        <taxon>Actinomycetaceae</taxon>
        <taxon>Actinomyces</taxon>
    </lineage>
</organism>
<feature type="domain" description="HTH lacI-type" evidence="4">
    <location>
        <begin position="2"/>
        <end position="56"/>
    </location>
</feature>
<dbReference type="PROSITE" id="PS00356">
    <property type="entry name" value="HTH_LACI_1"/>
    <property type="match status" value="1"/>
</dbReference>
<dbReference type="InterPro" id="IPR028082">
    <property type="entry name" value="Peripla_BP_I"/>
</dbReference>
<dbReference type="InterPro" id="IPR000843">
    <property type="entry name" value="HTH_LacI"/>
</dbReference>
<dbReference type="Pfam" id="PF13377">
    <property type="entry name" value="Peripla_BP_3"/>
    <property type="match status" value="1"/>
</dbReference>
<dbReference type="GO" id="GO:0003700">
    <property type="term" value="F:DNA-binding transcription factor activity"/>
    <property type="evidence" value="ECO:0007669"/>
    <property type="project" value="TreeGrafter"/>
</dbReference>
<dbReference type="GO" id="GO:0000976">
    <property type="term" value="F:transcription cis-regulatory region binding"/>
    <property type="evidence" value="ECO:0007669"/>
    <property type="project" value="TreeGrafter"/>
</dbReference>
<evidence type="ECO:0000256" key="2">
    <source>
        <dbReference type="ARBA" id="ARBA00023125"/>
    </source>
</evidence>
<name>A0A1G9S907_9ACTO</name>
<dbReference type="PANTHER" id="PTHR30146">
    <property type="entry name" value="LACI-RELATED TRANSCRIPTIONAL REPRESSOR"/>
    <property type="match status" value="1"/>
</dbReference>
<dbReference type="PANTHER" id="PTHR30146:SF153">
    <property type="entry name" value="LACTOSE OPERON REPRESSOR"/>
    <property type="match status" value="1"/>
</dbReference>
<evidence type="ECO:0000256" key="3">
    <source>
        <dbReference type="ARBA" id="ARBA00023163"/>
    </source>
</evidence>
<reference evidence="5 6" key="1">
    <citation type="submission" date="2016-10" db="EMBL/GenBank/DDBJ databases">
        <authorList>
            <person name="de Groot N.N."/>
        </authorList>
    </citation>
    <scope>NUCLEOTIDE SEQUENCE [LARGE SCALE GENOMIC DNA]</scope>
    <source>
        <strain evidence="5 6">KPR-7B</strain>
    </source>
</reference>
<gene>
    <name evidence="5" type="ORF">SAMN04487766_101352</name>
</gene>
<keyword evidence="1" id="KW-0805">Transcription regulation</keyword>
<dbReference type="Gene3D" id="1.10.260.40">
    <property type="entry name" value="lambda repressor-like DNA-binding domains"/>
    <property type="match status" value="1"/>
</dbReference>
<dbReference type="CDD" id="cd01392">
    <property type="entry name" value="HTH_LacI"/>
    <property type="match status" value="1"/>
</dbReference>
<dbReference type="CDD" id="cd06267">
    <property type="entry name" value="PBP1_LacI_sugar_binding-like"/>
    <property type="match status" value="1"/>
</dbReference>
<sequence>MATIADVARVAKVSVSTASRALRDSPQISEATRRRVKEAAHELDYVVNTSARRLASGHTNAVGLLVPYVTGWFFGQAITGAEQVLRAAGCDVLLYNLVDIDGRRSFFERMPLRNVVGGALTFSLALIQEEIRQFERYRIALTTVGEATAEVSSVMIDDRAAAATAVRHLLNLGHRRIGLISGELDHPMGFKSSGLRHQGYRDALAQAGIAPDPALMVEADYTVQGGCLAVARLMSLAEPPTAVFVMSDEMAIGAMHTARSMGIRVPEDLSVVGFDDYKMSELFGLTTIRQPVLAEGRSGAELLLSALGDGADTPVHPVHKVLPTELVVRATTRRLEPRPWSAP</sequence>
<dbReference type="InterPro" id="IPR010982">
    <property type="entry name" value="Lambda_DNA-bd_dom_sf"/>
</dbReference>
<dbReference type="Pfam" id="PF00356">
    <property type="entry name" value="LacI"/>
    <property type="match status" value="1"/>
</dbReference>
<evidence type="ECO:0000313" key="6">
    <source>
        <dbReference type="Proteomes" id="UP000199671"/>
    </source>
</evidence>
<dbReference type="RefSeq" id="WP_092607319.1">
    <property type="nucleotide sequence ID" value="NZ_FNHU01000001.1"/>
</dbReference>
<accession>A0A1G9S907</accession>
<dbReference type="InterPro" id="IPR046335">
    <property type="entry name" value="LacI/GalR-like_sensor"/>
</dbReference>
<dbReference type="SUPFAM" id="SSF53822">
    <property type="entry name" value="Periplasmic binding protein-like I"/>
    <property type="match status" value="1"/>
</dbReference>
<dbReference type="SUPFAM" id="SSF47413">
    <property type="entry name" value="lambda repressor-like DNA-binding domains"/>
    <property type="match status" value="1"/>
</dbReference>
<keyword evidence="2" id="KW-0238">DNA-binding</keyword>
<dbReference type="Gene3D" id="3.40.50.2300">
    <property type="match status" value="2"/>
</dbReference>
<evidence type="ECO:0000259" key="4">
    <source>
        <dbReference type="PROSITE" id="PS50932"/>
    </source>
</evidence>
<dbReference type="PROSITE" id="PS50932">
    <property type="entry name" value="HTH_LACI_2"/>
    <property type="match status" value="1"/>
</dbReference>
<dbReference type="EMBL" id="FNHU01000001">
    <property type="protein sequence ID" value="SDM32003.1"/>
    <property type="molecule type" value="Genomic_DNA"/>
</dbReference>
<dbReference type="AlphaFoldDB" id="A0A1G9S907"/>
<evidence type="ECO:0000256" key="1">
    <source>
        <dbReference type="ARBA" id="ARBA00023015"/>
    </source>
</evidence>